<sequence length="89" mass="10071">MKGRPIKNPRTERIAYQIHWLIKDTGGDCTLEDMAELSGESWQRCRAVAARRGLAGMYRTTSARADGDFRSADLRVRMDRELTELEAAA</sequence>
<name>A0ABT7EVZ7_9RHOB</name>
<dbReference type="Proteomes" id="UP001243757">
    <property type="component" value="Unassembled WGS sequence"/>
</dbReference>
<organism evidence="1 2">
    <name type="scientific">Pseudodonghicola flavimaris</name>
    <dbReference type="NCBI Taxonomy" id="3050036"/>
    <lineage>
        <taxon>Bacteria</taxon>
        <taxon>Pseudomonadati</taxon>
        <taxon>Pseudomonadota</taxon>
        <taxon>Alphaproteobacteria</taxon>
        <taxon>Rhodobacterales</taxon>
        <taxon>Paracoccaceae</taxon>
        <taxon>Pseudodonghicola</taxon>
    </lineage>
</organism>
<accession>A0ABT7EVZ7</accession>
<dbReference type="RefSeq" id="WP_284479335.1">
    <property type="nucleotide sequence ID" value="NZ_JASNJD010000001.1"/>
</dbReference>
<evidence type="ECO:0000313" key="1">
    <source>
        <dbReference type="EMBL" id="MDK3016525.1"/>
    </source>
</evidence>
<evidence type="ECO:0000313" key="2">
    <source>
        <dbReference type="Proteomes" id="UP001243757"/>
    </source>
</evidence>
<gene>
    <name evidence="1" type="ORF">QO033_02490</name>
</gene>
<keyword evidence="2" id="KW-1185">Reference proteome</keyword>
<dbReference type="EMBL" id="JASNJD010000001">
    <property type="protein sequence ID" value="MDK3016525.1"/>
    <property type="molecule type" value="Genomic_DNA"/>
</dbReference>
<comment type="caution">
    <text evidence="1">The sequence shown here is derived from an EMBL/GenBank/DDBJ whole genome shotgun (WGS) entry which is preliminary data.</text>
</comment>
<proteinExistence type="predicted"/>
<protein>
    <submittedName>
        <fullName evidence="1">Uncharacterized protein</fullName>
    </submittedName>
</protein>
<reference evidence="1 2" key="1">
    <citation type="submission" date="2023-05" db="EMBL/GenBank/DDBJ databases">
        <title>Pseudodonghicola sp. nov.</title>
        <authorList>
            <person name="Huang J."/>
        </authorList>
    </citation>
    <scope>NUCLEOTIDE SEQUENCE [LARGE SCALE GENOMIC DNA]</scope>
    <source>
        <strain evidence="1 2">IC7</strain>
    </source>
</reference>